<dbReference type="Proteomes" id="UP001556098">
    <property type="component" value="Unassembled WGS sequence"/>
</dbReference>
<accession>A0ABV3RTK5</accession>
<dbReference type="EMBL" id="JBFNXX010000047">
    <property type="protein sequence ID" value="MEW9922341.1"/>
    <property type="molecule type" value="Genomic_DNA"/>
</dbReference>
<evidence type="ECO:0000313" key="1">
    <source>
        <dbReference type="EMBL" id="MEW9922341.1"/>
    </source>
</evidence>
<evidence type="ECO:0008006" key="3">
    <source>
        <dbReference type="Google" id="ProtNLM"/>
    </source>
</evidence>
<protein>
    <recommendedName>
        <fullName evidence="3">HMG box domain-containing protein</fullName>
    </recommendedName>
</protein>
<reference evidence="1 2" key="1">
    <citation type="submission" date="2024-07" db="EMBL/GenBank/DDBJ databases">
        <title>Marimonas sp.nov., isolated from tidal-flat sediment.</title>
        <authorList>
            <person name="Jayan J.N."/>
            <person name="Lee S.S."/>
        </authorList>
    </citation>
    <scope>NUCLEOTIDE SEQUENCE [LARGE SCALE GENOMIC DNA]</scope>
    <source>
        <strain evidence="1 2">MJW-29</strain>
    </source>
</reference>
<name>A0ABV3RTK5_9RHOB</name>
<evidence type="ECO:0000313" key="2">
    <source>
        <dbReference type="Proteomes" id="UP001556098"/>
    </source>
</evidence>
<keyword evidence="2" id="KW-1185">Reference proteome</keyword>
<sequence>MKSVKAAWDKAPSGPKKDAALKHYQAAEKAHTAKNDAETIVLKNSVRGPRRPIWENIFPPKPAFANVVSSSLNQRDVVPKFWREFCGDEFFNTIRPTRNSLRRPTPSRERHRLM</sequence>
<dbReference type="RefSeq" id="WP_367880034.1">
    <property type="nucleotide sequence ID" value="NZ_JBFNXX010000047.1"/>
</dbReference>
<comment type="caution">
    <text evidence="1">The sequence shown here is derived from an EMBL/GenBank/DDBJ whole genome shotgun (WGS) entry which is preliminary data.</text>
</comment>
<proteinExistence type="predicted"/>
<gene>
    <name evidence="1" type="ORF">AB2B41_22305</name>
</gene>
<organism evidence="1 2">
    <name type="scientific">Sulfitobacter sediminis</name>
    <dbReference type="NCBI Taxonomy" id="3234186"/>
    <lineage>
        <taxon>Bacteria</taxon>
        <taxon>Pseudomonadati</taxon>
        <taxon>Pseudomonadota</taxon>
        <taxon>Alphaproteobacteria</taxon>
        <taxon>Rhodobacterales</taxon>
        <taxon>Roseobacteraceae</taxon>
        <taxon>Sulfitobacter</taxon>
    </lineage>
</organism>